<accession>A0A6G6WEY1</accession>
<feature type="transmembrane region" description="Helical" evidence="1">
    <location>
        <begin position="12"/>
        <end position="34"/>
    </location>
</feature>
<feature type="transmembrane region" description="Helical" evidence="1">
    <location>
        <begin position="120"/>
        <end position="139"/>
    </location>
</feature>
<feature type="transmembrane region" description="Helical" evidence="1">
    <location>
        <begin position="93"/>
        <end position="113"/>
    </location>
</feature>
<keyword evidence="1" id="KW-0472">Membrane</keyword>
<evidence type="ECO:0000256" key="1">
    <source>
        <dbReference type="SAM" id="Phobius"/>
    </source>
</evidence>
<keyword evidence="4" id="KW-1185">Reference proteome</keyword>
<feature type="domain" description="DUF2231" evidence="2">
    <location>
        <begin position="6"/>
        <end position="149"/>
    </location>
</feature>
<sequence length="151" mass="16335">MWEFNGLPLHPLIVHAAVVFGPVSALVAIAYAVLPRYRDRLRWVTLGLVVIAFVTIWAAYLSGDNFLEKGQQFANLGGEAAERIEHHEELADVLRWMTTGFLVVTVLAVWQHAKAGATRYALGGLVVVGAVLTLVWTALTGDAGAQAVWGS</sequence>
<evidence type="ECO:0000313" key="4">
    <source>
        <dbReference type="Proteomes" id="UP000502996"/>
    </source>
</evidence>
<dbReference type="InterPro" id="IPR019251">
    <property type="entry name" value="DUF2231_TM"/>
</dbReference>
<organism evidence="3 4">
    <name type="scientific">Nocardioides anomalus</name>
    <dbReference type="NCBI Taxonomy" id="2712223"/>
    <lineage>
        <taxon>Bacteria</taxon>
        <taxon>Bacillati</taxon>
        <taxon>Actinomycetota</taxon>
        <taxon>Actinomycetes</taxon>
        <taxon>Propionibacteriales</taxon>
        <taxon>Nocardioidaceae</taxon>
        <taxon>Nocardioides</taxon>
    </lineage>
</organism>
<dbReference type="Pfam" id="PF09990">
    <property type="entry name" value="DUF2231"/>
    <property type="match status" value="1"/>
</dbReference>
<name>A0A6G6WEY1_9ACTN</name>
<protein>
    <recommendedName>
        <fullName evidence="2">DUF2231 domain-containing protein</fullName>
    </recommendedName>
</protein>
<keyword evidence="1" id="KW-1133">Transmembrane helix</keyword>
<gene>
    <name evidence="3" type="ORF">G5V58_14910</name>
</gene>
<dbReference type="EMBL" id="CP049257">
    <property type="protein sequence ID" value="QIG43888.1"/>
    <property type="molecule type" value="Genomic_DNA"/>
</dbReference>
<evidence type="ECO:0000313" key="3">
    <source>
        <dbReference type="EMBL" id="QIG43888.1"/>
    </source>
</evidence>
<keyword evidence="1" id="KW-0812">Transmembrane</keyword>
<proteinExistence type="predicted"/>
<evidence type="ECO:0000259" key="2">
    <source>
        <dbReference type="Pfam" id="PF09990"/>
    </source>
</evidence>
<reference evidence="3 4" key="1">
    <citation type="submission" date="2020-02" db="EMBL/GenBank/DDBJ databases">
        <title>Full genome sequence of Nocardioides sp. R-3366.</title>
        <authorList>
            <person name="Im W.-T."/>
        </authorList>
    </citation>
    <scope>NUCLEOTIDE SEQUENCE [LARGE SCALE GENOMIC DNA]</scope>
    <source>
        <strain evidence="3 4">R-3366</strain>
    </source>
</reference>
<feature type="transmembrane region" description="Helical" evidence="1">
    <location>
        <begin position="41"/>
        <end position="60"/>
    </location>
</feature>
<dbReference type="AlphaFoldDB" id="A0A6G6WEY1"/>
<dbReference type="Proteomes" id="UP000502996">
    <property type="component" value="Chromosome"/>
</dbReference>
<dbReference type="RefSeq" id="WP_165234248.1">
    <property type="nucleotide sequence ID" value="NZ_CP049257.1"/>
</dbReference>
<dbReference type="KEGG" id="nano:G5V58_14910"/>